<keyword evidence="2" id="KW-0689">Ribosomal protein</keyword>
<dbReference type="GO" id="GO:0003735">
    <property type="term" value="F:structural constituent of ribosome"/>
    <property type="evidence" value="ECO:0007669"/>
    <property type="project" value="InterPro"/>
</dbReference>
<dbReference type="HOGENOM" id="CLU_131047_0_1_1"/>
<dbReference type="InterPro" id="IPR005996">
    <property type="entry name" value="Ribosomal_uL30_bac-type"/>
</dbReference>
<sequence>MFPTLARMNAAAPGAKTHYLIRLVRSPIGLPARSKANLEALGLYRLHQKVLQKHDVTAAGKILKVKELVVVENVEYEEGLKALARRRPEGSGVEVIGKY</sequence>
<evidence type="ECO:0000259" key="5">
    <source>
        <dbReference type="Pfam" id="PF00327"/>
    </source>
</evidence>
<organism evidence="6 7">
    <name type="scientific">Trichosporon asahii var. asahii (strain ATCC 90039 / CBS 2479 / JCM 2466 / KCTC 7840 / NBRC 103889/ NCYC 2677 / UAMH 7654)</name>
    <name type="common">Yeast</name>
    <dbReference type="NCBI Taxonomy" id="1186058"/>
    <lineage>
        <taxon>Eukaryota</taxon>
        <taxon>Fungi</taxon>
        <taxon>Dikarya</taxon>
        <taxon>Basidiomycota</taxon>
        <taxon>Agaricomycotina</taxon>
        <taxon>Tremellomycetes</taxon>
        <taxon>Trichosporonales</taxon>
        <taxon>Trichosporonaceae</taxon>
        <taxon>Trichosporon</taxon>
    </lineage>
</organism>
<dbReference type="GO" id="GO:0006412">
    <property type="term" value="P:translation"/>
    <property type="evidence" value="ECO:0007669"/>
    <property type="project" value="InterPro"/>
</dbReference>
<dbReference type="Proteomes" id="UP000002748">
    <property type="component" value="Unassembled WGS sequence"/>
</dbReference>
<gene>
    <name evidence="6" type="ORF">A1Q1_07076</name>
</gene>
<dbReference type="RefSeq" id="XP_014182800.1">
    <property type="nucleotide sequence ID" value="XM_014327325.1"/>
</dbReference>
<dbReference type="Pfam" id="PF00327">
    <property type="entry name" value="Ribosomal_L30"/>
    <property type="match status" value="1"/>
</dbReference>
<keyword evidence="3" id="KW-0687">Ribonucleoprotein</keyword>
<name>J6F3U5_TRIAS</name>
<comment type="similarity">
    <text evidence="1">Belongs to the universal ribosomal protein uL30 family.</text>
</comment>
<dbReference type="AlphaFoldDB" id="J6F3U5"/>
<dbReference type="InterPro" id="IPR036919">
    <property type="entry name" value="Ribo_uL30_ferredoxin-like_sf"/>
</dbReference>
<dbReference type="KEGG" id="tasa:A1Q1_07076"/>
<evidence type="ECO:0000256" key="4">
    <source>
        <dbReference type="ARBA" id="ARBA00035281"/>
    </source>
</evidence>
<dbReference type="OrthoDB" id="509901at2759"/>
<dbReference type="EMBL" id="ALBS01000048">
    <property type="protein sequence ID" value="EJT51664.1"/>
    <property type="molecule type" value="Genomic_DNA"/>
</dbReference>
<dbReference type="GO" id="GO:0005739">
    <property type="term" value="C:mitochondrion"/>
    <property type="evidence" value="ECO:0007669"/>
    <property type="project" value="TreeGrafter"/>
</dbReference>
<dbReference type="InterPro" id="IPR016082">
    <property type="entry name" value="Ribosomal_uL30_ferredoxin-like"/>
</dbReference>
<evidence type="ECO:0000313" key="7">
    <source>
        <dbReference type="Proteomes" id="UP000002748"/>
    </source>
</evidence>
<evidence type="ECO:0000256" key="3">
    <source>
        <dbReference type="ARBA" id="ARBA00023274"/>
    </source>
</evidence>
<dbReference type="PANTHER" id="PTHR15892">
    <property type="entry name" value="MITOCHONDRIAL RIBOSOMAL PROTEIN L30"/>
    <property type="match status" value="1"/>
</dbReference>
<protein>
    <recommendedName>
        <fullName evidence="4">Large ribosomal subunit protein uL30m</fullName>
    </recommendedName>
</protein>
<proteinExistence type="inferred from homology"/>
<dbReference type="NCBIfam" id="TIGR01308">
    <property type="entry name" value="rpmD_bact"/>
    <property type="match status" value="1"/>
</dbReference>
<dbReference type="GeneID" id="25990588"/>
<evidence type="ECO:0000256" key="1">
    <source>
        <dbReference type="ARBA" id="ARBA00007594"/>
    </source>
</evidence>
<dbReference type="VEuPathDB" id="FungiDB:A1Q1_07076"/>
<dbReference type="PANTHER" id="PTHR15892:SF2">
    <property type="entry name" value="LARGE RIBOSOMAL SUBUNIT PROTEIN UL30M"/>
    <property type="match status" value="1"/>
</dbReference>
<evidence type="ECO:0000256" key="2">
    <source>
        <dbReference type="ARBA" id="ARBA00022980"/>
    </source>
</evidence>
<dbReference type="GO" id="GO:0015934">
    <property type="term" value="C:large ribosomal subunit"/>
    <property type="evidence" value="ECO:0007669"/>
    <property type="project" value="InterPro"/>
</dbReference>
<accession>J6F3U5</accession>
<comment type="caution">
    <text evidence="6">The sequence shown here is derived from an EMBL/GenBank/DDBJ whole genome shotgun (WGS) entry which is preliminary data.</text>
</comment>
<evidence type="ECO:0000313" key="6">
    <source>
        <dbReference type="EMBL" id="EJT51664.1"/>
    </source>
</evidence>
<dbReference type="Gene3D" id="3.30.1390.20">
    <property type="entry name" value="Ribosomal protein L30, ferredoxin-like fold domain"/>
    <property type="match status" value="1"/>
</dbReference>
<dbReference type="SUPFAM" id="SSF55129">
    <property type="entry name" value="Ribosomal protein L30p/L7e"/>
    <property type="match status" value="1"/>
</dbReference>
<feature type="domain" description="Large ribosomal subunit protein uL30-like ferredoxin-like fold" evidence="5">
    <location>
        <begin position="19"/>
        <end position="69"/>
    </location>
</feature>
<reference evidence="6 7" key="1">
    <citation type="journal article" date="2012" name="Eukaryot. Cell">
        <title>Draft genome sequence of CBS 2479, the standard type strain of Trichosporon asahii.</title>
        <authorList>
            <person name="Yang R.Y."/>
            <person name="Li H.T."/>
            <person name="Zhu H."/>
            <person name="Zhou G.P."/>
            <person name="Wang M."/>
            <person name="Wang L."/>
        </authorList>
    </citation>
    <scope>NUCLEOTIDE SEQUENCE [LARGE SCALE GENOMIC DNA]</scope>
    <source>
        <strain evidence="7">ATCC 90039 / CBS 2479 / JCM 2466 / KCTC 7840 / NCYC 2677 / UAMH 7654</strain>
    </source>
</reference>